<keyword evidence="3 6" id="KW-0812">Transmembrane</keyword>
<gene>
    <name evidence="7" type="ORF">HY473_02120</name>
</gene>
<dbReference type="PANTHER" id="PTHR30093">
    <property type="entry name" value="GENERAL SECRETION PATHWAY PROTEIN G"/>
    <property type="match status" value="1"/>
</dbReference>
<dbReference type="InterPro" id="IPR012902">
    <property type="entry name" value="N_methyl_site"/>
</dbReference>
<dbReference type="Gene3D" id="3.30.700.10">
    <property type="entry name" value="Glycoprotein, Type 4 Pilin"/>
    <property type="match status" value="1"/>
</dbReference>
<evidence type="ECO:0000256" key="6">
    <source>
        <dbReference type="SAM" id="Phobius"/>
    </source>
</evidence>
<dbReference type="GO" id="GO:0016020">
    <property type="term" value="C:membrane"/>
    <property type="evidence" value="ECO:0007669"/>
    <property type="project" value="UniProtKB-SubCell"/>
</dbReference>
<evidence type="ECO:0000313" key="7">
    <source>
        <dbReference type="EMBL" id="MBI4132856.1"/>
    </source>
</evidence>
<evidence type="ECO:0000256" key="5">
    <source>
        <dbReference type="ARBA" id="ARBA00023136"/>
    </source>
</evidence>
<dbReference type="GO" id="GO:0015628">
    <property type="term" value="P:protein secretion by the type II secretion system"/>
    <property type="evidence" value="ECO:0007669"/>
    <property type="project" value="InterPro"/>
</dbReference>
<dbReference type="SUPFAM" id="SSF54523">
    <property type="entry name" value="Pili subunits"/>
    <property type="match status" value="1"/>
</dbReference>
<keyword evidence="2" id="KW-0488">Methylation</keyword>
<dbReference type="PANTHER" id="PTHR30093:SF44">
    <property type="entry name" value="TYPE II SECRETION SYSTEM CORE PROTEIN G"/>
    <property type="match status" value="1"/>
</dbReference>
<accession>A0A932YWR6</accession>
<dbReference type="InterPro" id="IPR045584">
    <property type="entry name" value="Pilin-like"/>
</dbReference>
<keyword evidence="5 6" id="KW-0472">Membrane</keyword>
<dbReference type="PRINTS" id="PR00813">
    <property type="entry name" value="BCTERIALGSPG"/>
</dbReference>
<evidence type="ECO:0000256" key="4">
    <source>
        <dbReference type="ARBA" id="ARBA00022989"/>
    </source>
</evidence>
<dbReference type="InterPro" id="IPR000983">
    <property type="entry name" value="Bac_GSPG_pilin"/>
</dbReference>
<comment type="subcellular location">
    <subcellularLocation>
        <location evidence="1">Membrane</location>
        <topology evidence="1">Single-pass membrane protein</topology>
    </subcellularLocation>
</comment>
<dbReference type="Pfam" id="PF07963">
    <property type="entry name" value="N_methyl"/>
    <property type="match status" value="1"/>
</dbReference>
<sequence length="178" mass="18572">MRRWIRKTSGGNSRTGFTIIELLVVIAIIGVLAAITLASLNTARRKARDGQRIGHIRQLQLAIELYFDSNSGAYPAALSDLLTGCSNGSACIPAIPVDPINQTPYLYVGCGTGYHLATALEADANENRALGADLDGNANVCPGDTIDGTAETALNQSNASCVATAGGGRYCYDVGARP</sequence>
<organism evidence="7 8">
    <name type="scientific">Candidatus Sungiibacteriota bacterium</name>
    <dbReference type="NCBI Taxonomy" id="2750080"/>
    <lineage>
        <taxon>Bacteria</taxon>
        <taxon>Candidatus Sungiibacteriota</taxon>
    </lineage>
</organism>
<dbReference type="EMBL" id="JACQMI010000013">
    <property type="protein sequence ID" value="MBI4132856.1"/>
    <property type="molecule type" value="Genomic_DNA"/>
</dbReference>
<dbReference type="GO" id="GO:0015627">
    <property type="term" value="C:type II protein secretion system complex"/>
    <property type="evidence" value="ECO:0007669"/>
    <property type="project" value="InterPro"/>
</dbReference>
<evidence type="ECO:0000313" key="8">
    <source>
        <dbReference type="Proteomes" id="UP000756703"/>
    </source>
</evidence>
<dbReference type="Proteomes" id="UP000756703">
    <property type="component" value="Unassembled WGS sequence"/>
</dbReference>
<evidence type="ECO:0000256" key="1">
    <source>
        <dbReference type="ARBA" id="ARBA00004167"/>
    </source>
</evidence>
<proteinExistence type="predicted"/>
<dbReference type="NCBIfam" id="TIGR02532">
    <property type="entry name" value="IV_pilin_GFxxxE"/>
    <property type="match status" value="1"/>
</dbReference>
<protein>
    <submittedName>
        <fullName evidence="7">Type II secretion system protein</fullName>
    </submittedName>
</protein>
<name>A0A932YWR6_9BACT</name>
<feature type="transmembrane region" description="Helical" evidence="6">
    <location>
        <begin position="20"/>
        <end position="40"/>
    </location>
</feature>
<comment type="caution">
    <text evidence="7">The sequence shown here is derived from an EMBL/GenBank/DDBJ whole genome shotgun (WGS) entry which is preliminary data.</text>
</comment>
<reference evidence="7" key="1">
    <citation type="submission" date="2020-07" db="EMBL/GenBank/DDBJ databases">
        <title>Huge and variable diversity of episymbiotic CPR bacteria and DPANN archaea in groundwater ecosystems.</title>
        <authorList>
            <person name="He C.Y."/>
            <person name="Keren R."/>
            <person name="Whittaker M."/>
            <person name="Farag I.F."/>
            <person name="Doudna J."/>
            <person name="Cate J.H.D."/>
            <person name="Banfield J.F."/>
        </authorList>
    </citation>
    <scope>NUCLEOTIDE SEQUENCE</scope>
    <source>
        <strain evidence="7">NC_groundwater_1225_Ag_S-0.1um_56_177</strain>
    </source>
</reference>
<evidence type="ECO:0000256" key="3">
    <source>
        <dbReference type="ARBA" id="ARBA00022692"/>
    </source>
</evidence>
<evidence type="ECO:0000256" key="2">
    <source>
        <dbReference type="ARBA" id="ARBA00022481"/>
    </source>
</evidence>
<keyword evidence="4 6" id="KW-1133">Transmembrane helix</keyword>
<dbReference type="AlphaFoldDB" id="A0A932YWR6"/>